<evidence type="ECO:0000256" key="1">
    <source>
        <dbReference type="ARBA" id="ARBA00004442"/>
    </source>
</evidence>
<dbReference type="SUPFAM" id="SSF48452">
    <property type="entry name" value="TPR-like"/>
    <property type="match status" value="1"/>
</dbReference>
<evidence type="ECO:0000256" key="5">
    <source>
        <dbReference type="ARBA" id="ARBA00023237"/>
    </source>
</evidence>
<gene>
    <name evidence="8" type="ORF">ACFQ4C_08120</name>
</gene>
<comment type="caution">
    <text evidence="8">The sequence shown here is derived from an EMBL/GenBank/DDBJ whole genome shotgun (WGS) entry which is preliminary data.</text>
</comment>
<reference evidence="9" key="1">
    <citation type="journal article" date="2019" name="Int. J. Syst. Evol. Microbiol.">
        <title>The Global Catalogue of Microorganisms (GCM) 10K type strain sequencing project: providing services to taxonomists for standard genome sequencing and annotation.</title>
        <authorList>
            <consortium name="The Broad Institute Genomics Platform"/>
            <consortium name="The Broad Institute Genome Sequencing Center for Infectious Disease"/>
            <person name="Wu L."/>
            <person name="Ma J."/>
        </authorList>
    </citation>
    <scope>NUCLEOTIDE SEQUENCE [LARGE SCALE GENOMIC DNA]</scope>
    <source>
        <strain evidence="9">CCUG 55608</strain>
    </source>
</reference>
<keyword evidence="5" id="KW-0998">Cell outer membrane</keyword>
<evidence type="ECO:0000256" key="4">
    <source>
        <dbReference type="ARBA" id="ARBA00023136"/>
    </source>
</evidence>
<sequence>MKKQLIYLLTATLGLGACSDDFLNLAPPTTLSSATFFKTEEHFNQALNASYEPLRQIAVSGVFMDEMRSDNSFFTYYPGDRGPYLSTEVIAQFLDDQNTNSFISNRYNAAYSGIARVNTILSRINGITLPEASKNRILGEAHFLRAFYYYDLVQHFGGVPLQLEEVTSEDGAFLPRSSVEEVYNQVIADLKVAIPLLPVATTFPQSGRATKGAGKMLLAYSYMSKPTREYALAETELTDITKMNYGLLTDYAAIYDPANKNHKESIFEIQYLAGDVGQQGNFIWRFIPKMSNSDVILGIQANNYAGDNSGGWNVPTQEMVNSYEKGDLRLNASIGVIDGVLSAGDLFTAEGVKNVTDYKPTAGKTYYYFVRKYFHPPYNREFNTGENWPVYRYAGALLLLAECLVEQGKAGQALPHLNEVRKRAGLPALTQATKDNVANEMRHELAFENHRWTDLIRTGKAIEVMTKHGERMKSQYGFLLPTAFNVKPERLIYAIPFREMQINSQLTQNPGY</sequence>
<evidence type="ECO:0000313" key="8">
    <source>
        <dbReference type="EMBL" id="MFD1141071.1"/>
    </source>
</evidence>
<dbReference type="Gene3D" id="1.25.40.390">
    <property type="match status" value="1"/>
</dbReference>
<dbReference type="CDD" id="cd08977">
    <property type="entry name" value="SusD"/>
    <property type="match status" value="1"/>
</dbReference>
<dbReference type="PROSITE" id="PS51257">
    <property type="entry name" value="PROKAR_LIPOPROTEIN"/>
    <property type="match status" value="1"/>
</dbReference>
<accession>A0ABW3Q792</accession>
<dbReference type="Pfam" id="PF07980">
    <property type="entry name" value="SusD_RagB"/>
    <property type="match status" value="1"/>
</dbReference>
<feature type="domain" description="SusD-like N-terminal" evidence="7">
    <location>
        <begin position="21"/>
        <end position="217"/>
    </location>
</feature>
<comment type="similarity">
    <text evidence="2">Belongs to the SusD family.</text>
</comment>
<comment type="subcellular location">
    <subcellularLocation>
        <location evidence="1">Cell outer membrane</location>
    </subcellularLocation>
</comment>
<organism evidence="8 9">
    <name type="scientific">Larkinella insperata</name>
    <dbReference type="NCBI Taxonomy" id="332158"/>
    <lineage>
        <taxon>Bacteria</taxon>
        <taxon>Pseudomonadati</taxon>
        <taxon>Bacteroidota</taxon>
        <taxon>Cytophagia</taxon>
        <taxon>Cytophagales</taxon>
        <taxon>Spirosomataceae</taxon>
        <taxon>Larkinella</taxon>
    </lineage>
</organism>
<evidence type="ECO:0000256" key="2">
    <source>
        <dbReference type="ARBA" id="ARBA00006275"/>
    </source>
</evidence>
<evidence type="ECO:0000259" key="6">
    <source>
        <dbReference type="Pfam" id="PF07980"/>
    </source>
</evidence>
<proteinExistence type="inferred from homology"/>
<keyword evidence="4" id="KW-0472">Membrane</keyword>
<dbReference type="EMBL" id="JBHTLP010000006">
    <property type="protein sequence ID" value="MFD1141071.1"/>
    <property type="molecule type" value="Genomic_DNA"/>
</dbReference>
<protein>
    <submittedName>
        <fullName evidence="8">RagB/SusD family nutrient uptake outer membrane protein</fullName>
    </submittedName>
</protein>
<dbReference type="Proteomes" id="UP001597116">
    <property type="component" value="Unassembled WGS sequence"/>
</dbReference>
<feature type="domain" description="RagB/SusD" evidence="6">
    <location>
        <begin position="263"/>
        <end position="512"/>
    </location>
</feature>
<dbReference type="RefSeq" id="WP_265990576.1">
    <property type="nucleotide sequence ID" value="NZ_CP110973.1"/>
</dbReference>
<dbReference type="Pfam" id="PF14322">
    <property type="entry name" value="SusD-like_3"/>
    <property type="match status" value="1"/>
</dbReference>
<evidence type="ECO:0000313" key="9">
    <source>
        <dbReference type="Proteomes" id="UP001597116"/>
    </source>
</evidence>
<dbReference type="InterPro" id="IPR012944">
    <property type="entry name" value="SusD_RagB_dom"/>
</dbReference>
<name>A0ABW3Q792_9BACT</name>
<evidence type="ECO:0000256" key="3">
    <source>
        <dbReference type="ARBA" id="ARBA00022729"/>
    </source>
</evidence>
<dbReference type="InterPro" id="IPR033985">
    <property type="entry name" value="SusD-like_N"/>
</dbReference>
<evidence type="ECO:0000259" key="7">
    <source>
        <dbReference type="Pfam" id="PF14322"/>
    </source>
</evidence>
<keyword evidence="9" id="KW-1185">Reference proteome</keyword>
<dbReference type="InterPro" id="IPR011990">
    <property type="entry name" value="TPR-like_helical_dom_sf"/>
</dbReference>
<keyword evidence="3" id="KW-0732">Signal</keyword>